<dbReference type="PANTHER" id="PTHR43475:SF1">
    <property type="entry name" value="METHYLTHIORIBOSE-1-PHOSPHATE ISOMERASE"/>
    <property type="match status" value="1"/>
</dbReference>
<proteinExistence type="inferred from homology"/>
<dbReference type="GO" id="GO:0046523">
    <property type="term" value="F:S-methyl-5-thioribose-1-phosphate isomerase activity"/>
    <property type="evidence" value="ECO:0007669"/>
    <property type="project" value="UniProtKB-EC"/>
</dbReference>
<name>A0A6N3C6E8_9FIRM</name>
<evidence type="ECO:0000256" key="1">
    <source>
        <dbReference type="ARBA" id="ARBA00009117"/>
    </source>
</evidence>
<dbReference type="InterPro" id="IPR011559">
    <property type="entry name" value="Initiation_fac_2B_a/b/d"/>
</dbReference>
<dbReference type="NCBIfam" id="TIGR00524">
    <property type="entry name" value="eIF-2B_rel"/>
    <property type="match status" value="1"/>
</dbReference>
<comment type="similarity">
    <text evidence="1">Belongs to the eIF-2B alpha/beta/delta subunits family. MtnA subfamily.</text>
</comment>
<dbReference type="PANTHER" id="PTHR43475">
    <property type="entry name" value="METHYLTHIORIBOSE-1-PHOSPHATE ISOMERASE"/>
    <property type="match status" value="1"/>
</dbReference>
<dbReference type="InterPro" id="IPR000649">
    <property type="entry name" value="IF-2B-related"/>
</dbReference>
<organism evidence="3">
    <name type="scientific">Peptoniphilus gorbachii</name>
    <dbReference type="NCBI Taxonomy" id="411567"/>
    <lineage>
        <taxon>Bacteria</taxon>
        <taxon>Bacillati</taxon>
        <taxon>Bacillota</taxon>
        <taxon>Tissierellia</taxon>
        <taxon>Tissierellales</taxon>
        <taxon>Peptoniphilaceae</taxon>
        <taxon>Peptoniphilus</taxon>
    </lineage>
</organism>
<gene>
    <name evidence="3" type="primary">mtnA</name>
    <name evidence="3" type="ORF">PGLFYP46_00292</name>
</gene>
<dbReference type="Gene3D" id="1.20.120.420">
    <property type="entry name" value="translation initiation factor eif-2b, domain 1"/>
    <property type="match status" value="1"/>
</dbReference>
<dbReference type="AlphaFoldDB" id="A0A6N3C6E8"/>
<protein>
    <submittedName>
        <fullName evidence="3">Methylthioribose-1-phosphate isomerase</fullName>
        <ecNumber evidence="3">5.3.1.23</ecNumber>
    </submittedName>
</protein>
<dbReference type="EC" id="5.3.1.23" evidence="3"/>
<dbReference type="EMBL" id="CACRUP010000022">
    <property type="protein sequence ID" value="VYU12450.1"/>
    <property type="molecule type" value="Genomic_DNA"/>
</dbReference>
<evidence type="ECO:0000313" key="3">
    <source>
        <dbReference type="EMBL" id="VYU12450.1"/>
    </source>
</evidence>
<dbReference type="InterPro" id="IPR037171">
    <property type="entry name" value="NagB/RpiA_transferase-like"/>
</dbReference>
<reference evidence="3" key="1">
    <citation type="submission" date="2019-11" db="EMBL/GenBank/DDBJ databases">
        <authorList>
            <person name="Feng L."/>
        </authorList>
    </citation>
    <scope>NUCLEOTIDE SEQUENCE</scope>
    <source>
        <strain evidence="3">PgorbachiiLFYP46</strain>
    </source>
</reference>
<dbReference type="InterPro" id="IPR042529">
    <property type="entry name" value="IF_2B-like_C"/>
</dbReference>
<accession>A0A6N3C6E8</accession>
<evidence type="ECO:0000256" key="2">
    <source>
        <dbReference type="ARBA" id="ARBA00023235"/>
    </source>
</evidence>
<dbReference type="NCBIfam" id="NF004326">
    <property type="entry name" value="PRK05720.1"/>
    <property type="match status" value="1"/>
</dbReference>
<dbReference type="Pfam" id="PF01008">
    <property type="entry name" value="IF-2B"/>
    <property type="match status" value="1"/>
</dbReference>
<dbReference type="InterPro" id="IPR027363">
    <property type="entry name" value="M1Pi_N"/>
</dbReference>
<dbReference type="SUPFAM" id="SSF100950">
    <property type="entry name" value="NagB/RpiA/CoA transferase-like"/>
    <property type="match status" value="1"/>
</dbReference>
<dbReference type="Gene3D" id="3.40.50.10470">
    <property type="entry name" value="Translation initiation factor eif-2b, domain 2"/>
    <property type="match status" value="1"/>
</dbReference>
<dbReference type="GO" id="GO:0019509">
    <property type="term" value="P:L-methionine salvage from methylthioadenosine"/>
    <property type="evidence" value="ECO:0007669"/>
    <property type="project" value="TreeGrafter"/>
</dbReference>
<dbReference type="RefSeq" id="WP_156702169.1">
    <property type="nucleotide sequence ID" value="NZ_CACRUP010000022.1"/>
</dbReference>
<sequence>MKRQDYDMPFMLRYENVAWYENGEVRILDRRVYPKEVRFEICKNHKEVARAIKDMVTQSAGPYTAAGMGMALAAYEARNLRGDDLLNYLEDAANTISIARPTTSTRLKKVTKGSIEVAKKAVEKGEDVVEKIFEEAINSLNRRYSAMDEVAKYLCDLIPDGGKVLTQCFAETIIGTMTRTLKEQGKNVKFYCAETRPYYQGARLTATSISEMGFDTTVITDNMVAYTMENIGIDLFTSASDTITLDGHVANKVGTHQIAIVAREFKVPFYITGMPDWEKKTKSDIVIELRDPSLVLGDHTAKGVKAIYPSFDITPPELISGFVTDKGIYKPRDLKKYLETDYKSYY</sequence>
<keyword evidence="2 3" id="KW-0413">Isomerase</keyword>